<feature type="compositionally biased region" description="Polar residues" evidence="2">
    <location>
        <begin position="369"/>
        <end position="380"/>
    </location>
</feature>
<gene>
    <name evidence="4" type="ORF">RFI_07797</name>
</gene>
<dbReference type="Pfam" id="PF00076">
    <property type="entry name" value="RRM_1"/>
    <property type="match status" value="1"/>
</dbReference>
<dbReference type="Gene3D" id="3.30.70.330">
    <property type="match status" value="1"/>
</dbReference>
<dbReference type="Proteomes" id="UP000023152">
    <property type="component" value="Unassembled WGS sequence"/>
</dbReference>
<dbReference type="Gene3D" id="3.40.50.150">
    <property type="entry name" value="Vaccinia Virus protein VP39"/>
    <property type="match status" value="1"/>
</dbReference>
<evidence type="ECO:0000259" key="3">
    <source>
        <dbReference type="PROSITE" id="PS50102"/>
    </source>
</evidence>
<feature type="region of interest" description="Disordered" evidence="2">
    <location>
        <begin position="361"/>
        <end position="383"/>
    </location>
</feature>
<keyword evidence="1" id="KW-0694">RNA-binding</keyword>
<keyword evidence="5" id="KW-1185">Reference proteome</keyword>
<dbReference type="SUPFAM" id="SSF54928">
    <property type="entry name" value="RNA-binding domain, RBD"/>
    <property type="match status" value="1"/>
</dbReference>
<evidence type="ECO:0000313" key="5">
    <source>
        <dbReference type="Proteomes" id="UP000023152"/>
    </source>
</evidence>
<dbReference type="PROSITE" id="PS50102">
    <property type="entry name" value="RRM"/>
    <property type="match status" value="1"/>
</dbReference>
<dbReference type="InterPro" id="IPR029063">
    <property type="entry name" value="SAM-dependent_MTases_sf"/>
</dbReference>
<dbReference type="AlphaFoldDB" id="X6NTM2"/>
<dbReference type="CDD" id="cd00590">
    <property type="entry name" value="RRM_SF"/>
    <property type="match status" value="1"/>
</dbReference>
<reference evidence="4 5" key="1">
    <citation type="journal article" date="2013" name="Curr. Biol.">
        <title>The Genome of the Foraminiferan Reticulomyxa filosa.</title>
        <authorList>
            <person name="Glockner G."/>
            <person name="Hulsmann N."/>
            <person name="Schleicher M."/>
            <person name="Noegel A.A."/>
            <person name="Eichinger L."/>
            <person name="Gallinger C."/>
            <person name="Pawlowski J."/>
            <person name="Sierra R."/>
            <person name="Euteneuer U."/>
            <person name="Pillet L."/>
            <person name="Moustafa A."/>
            <person name="Platzer M."/>
            <person name="Groth M."/>
            <person name="Szafranski K."/>
            <person name="Schliwa M."/>
        </authorList>
    </citation>
    <scope>NUCLEOTIDE SEQUENCE [LARGE SCALE GENOMIC DNA]</scope>
</reference>
<protein>
    <recommendedName>
        <fullName evidence="3">RRM domain-containing protein</fullName>
    </recommendedName>
</protein>
<dbReference type="InterPro" id="IPR035979">
    <property type="entry name" value="RBD_domain_sf"/>
</dbReference>
<comment type="caution">
    <text evidence="4">The sequence shown here is derived from an EMBL/GenBank/DDBJ whole genome shotgun (WGS) entry which is preliminary data.</text>
</comment>
<accession>X6NTM2</accession>
<organism evidence="4 5">
    <name type="scientific">Reticulomyxa filosa</name>
    <dbReference type="NCBI Taxonomy" id="46433"/>
    <lineage>
        <taxon>Eukaryota</taxon>
        <taxon>Sar</taxon>
        <taxon>Rhizaria</taxon>
        <taxon>Retaria</taxon>
        <taxon>Foraminifera</taxon>
        <taxon>Monothalamids</taxon>
        <taxon>Reticulomyxidae</taxon>
        <taxon>Reticulomyxa</taxon>
    </lineage>
</organism>
<evidence type="ECO:0000313" key="4">
    <source>
        <dbReference type="EMBL" id="ETO29326.1"/>
    </source>
</evidence>
<dbReference type="InterPro" id="IPR000504">
    <property type="entry name" value="RRM_dom"/>
</dbReference>
<dbReference type="EMBL" id="ASPP01006116">
    <property type="protein sequence ID" value="ETO29326.1"/>
    <property type="molecule type" value="Genomic_DNA"/>
</dbReference>
<evidence type="ECO:0000256" key="2">
    <source>
        <dbReference type="SAM" id="MobiDB-lite"/>
    </source>
</evidence>
<dbReference type="InterPro" id="IPR012677">
    <property type="entry name" value="Nucleotide-bd_a/b_plait_sf"/>
</dbReference>
<sequence>MQKSIQRTNTLVQIDNLSYWSDEERLRERLSKTGEIVGIVYSLDNPTSAMIQFKEEASAIKCVEQMENVSLDGSRLKVRLVHNQNVDAWDGLNNKDAIPKLQMNINDSLEQIVTYKDFDQHCYFCFLQIAINYKPQNHNKKDAPNRVVTEVHSGEGIMTYALTNNFQEVQCLEQDPALSKQCSHNLRVLNRINRIKFFPYYNLIRSLKEDLIYIHPTLKHDQSTVGSFSLQQYYEKIIEWKKPPENGLKIIAILIKKAPSLVSDDNLVIPLNIMEFVNSLKHPCLCISIDYNNHHSLMVLDFVHNFQEMLILITKIQQKKCILSFNNINIIRQVAPNDSHHQRYMKTHPSLSYSTNVKLEEKNDESEDSYQSQNHGYANCNSNEGNEIEKKEINVDMHEPEVTNLNIQSSNCLKYDTIPVTSTSGKKRTQSQFQNENL</sequence>
<name>X6NTM2_RETFI</name>
<dbReference type="GO" id="GO:0003723">
    <property type="term" value="F:RNA binding"/>
    <property type="evidence" value="ECO:0007669"/>
    <property type="project" value="UniProtKB-UniRule"/>
</dbReference>
<proteinExistence type="predicted"/>
<dbReference type="SMART" id="SM00360">
    <property type="entry name" value="RRM"/>
    <property type="match status" value="1"/>
</dbReference>
<feature type="domain" description="RRM" evidence="3">
    <location>
        <begin position="10"/>
        <end position="83"/>
    </location>
</feature>
<evidence type="ECO:0000256" key="1">
    <source>
        <dbReference type="PROSITE-ProRule" id="PRU00176"/>
    </source>
</evidence>